<evidence type="ECO:0000313" key="2">
    <source>
        <dbReference type="EMBL" id="MBB3207485.1"/>
    </source>
</evidence>
<protein>
    <submittedName>
        <fullName evidence="2">Uncharacterized protein</fullName>
    </submittedName>
</protein>
<keyword evidence="3" id="KW-1185">Reference proteome</keyword>
<proteinExistence type="predicted"/>
<reference evidence="2 3" key="1">
    <citation type="submission" date="2020-08" db="EMBL/GenBank/DDBJ databases">
        <title>Genomic Encyclopedia of Type Strains, Phase III (KMG-III): the genomes of soil and plant-associated and newly described type strains.</title>
        <authorList>
            <person name="Whitman W."/>
        </authorList>
    </citation>
    <scope>NUCLEOTIDE SEQUENCE [LARGE SCALE GENOMIC DNA]</scope>
    <source>
        <strain evidence="2 3">CECT 8075</strain>
    </source>
</reference>
<dbReference type="RefSeq" id="WP_184305827.1">
    <property type="nucleotide sequence ID" value="NZ_JACHXU010000011.1"/>
</dbReference>
<name>A0A7W5DZS6_9BACT</name>
<feature type="region of interest" description="Disordered" evidence="1">
    <location>
        <begin position="1"/>
        <end position="21"/>
    </location>
</feature>
<sequence length="58" mass="6305">MSDSLPDTQREQNSLSSSCLTPAQVDAIARLLLSLTEDRSDGADEPTSRVGQREQKEA</sequence>
<feature type="region of interest" description="Disordered" evidence="1">
    <location>
        <begin position="36"/>
        <end position="58"/>
    </location>
</feature>
<evidence type="ECO:0000313" key="3">
    <source>
        <dbReference type="Proteomes" id="UP000536179"/>
    </source>
</evidence>
<accession>A0A7W5DZS6</accession>
<organism evidence="2 3">
    <name type="scientific">Aporhodopirellula rubra</name>
    <dbReference type="NCBI Taxonomy" id="980271"/>
    <lineage>
        <taxon>Bacteria</taxon>
        <taxon>Pseudomonadati</taxon>
        <taxon>Planctomycetota</taxon>
        <taxon>Planctomycetia</taxon>
        <taxon>Pirellulales</taxon>
        <taxon>Pirellulaceae</taxon>
        <taxon>Aporhodopirellula</taxon>
    </lineage>
</organism>
<dbReference type="Proteomes" id="UP000536179">
    <property type="component" value="Unassembled WGS sequence"/>
</dbReference>
<evidence type="ECO:0000256" key="1">
    <source>
        <dbReference type="SAM" id="MobiDB-lite"/>
    </source>
</evidence>
<dbReference type="AlphaFoldDB" id="A0A7W5DZS6"/>
<gene>
    <name evidence="2" type="ORF">FHS27_003310</name>
</gene>
<comment type="caution">
    <text evidence="2">The sequence shown here is derived from an EMBL/GenBank/DDBJ whole genome shotgun (WGS) entry which is preliminary data.</text>
</comment>
<dbReference type="EMBL" id="JACHXU010000011">
    <property type="protein sequence ID" value="MBB3207485.1"/>
    <property type="molecule type" value="Genomic_DNA"/>
</dbReference>